<organism evidence="2 3">
    <name type="scientific">Gossypium raimondii</name>
    <name type="common">Peruvian cotton</name>
    <name type="synonym">Gossypium klotzschianum subsp. raimondii</name>
    <dbReference type="NCBI Taxonomy" id="29730"/>
    <lineage>
        <taxon>Eukaryota</taxon>
        <taxon>Viridiplantae</taxon>
        <taxon>Streptophyta</taxon>
        <taxon>Embryophyta</taxon>
        <taxon>Tracheophyta</taxon>
        <taxon>Spermatophyta</taxon>
        <taxon>Magnoliopsida</taxon>
        <taxon>eudicotyledons</taxon>
        <taxon>Gunneridae</taxon>
        <taxon>Pentapetalae</taxon>
        <taxon>rosids</taxon>
        <taxon>malvids</taxon>
        <taxon>Malvales</taxon>
        <taxon>Malvaceae</taxon>
        <taxon>Malvoideae</taxon>
        <taxon>Gossypium</taxon>
    </lineage>
</organism>
<name>A0A0D2S4K2_GOSRA</name>
<keyword evidence="3" id="KW-1185">Reference proteome</keyword>
<evidence type="ECO:0000313" key="3">
    <source>
        <dbReference type="Proteomes" id="UP000032304"/>
    </source>
</evidence>
<dbReference type="STRING" id="29730.A0A0D2S4K2"/>
<dbReference type="Gramene" id="KJB78012">
    <property type="protein sequence ID" value="KJB78012"/>
    <property type="gene ID" value="B456_012G172500"/>
</dbReference>
<evidence type="ECO:0000313" key="2">
    <source>
        <dbReference type="EMBL" id="KJB78012.1"/>
    </source>
</evidence>
<dbReference type="AlphaFoldDB" id="A0A0D2S4K2"/>
<proteinExistence type="predicted"/>
<evidence type="ECO:0000256" key="1">
    <source>
        <dbReference type="SAM" id="Phobius"/>
    </source>
</evidence>
<gene>
    <name evidence="2" type="ORF">B456_012G172500</name>
</gene>
<sequence>MRNPAISSTYRRSMLPKPNQTVLEAQARICTGPTQTRPLSEEQAFKVLDTILDSFSYGTYFVHALHVFPLVFFSLFFHALSFEGIIIIFSFIYHSMVKFDSFSNMIFELFFSLI</sequence>
<keyword evidence="1" id="KW-0812">Transmembrane</keyword>
<reference evidence="2 3" key="1">
    <citation type="journal article" date="2012" name="Nature">
        <title>Repeated polyploidization of Gossypium genomes and the evolution of spinnable cotton fibres.</title>
        <authorList>
            <person name="Paterson A.H."/>
            <person name="Wendel J.F."/>
            <person name="Gundlach H."/>
            <person name="Guo H."/>
            <person name="Jenkins J."/>
            <person name="Jin D."/>
            <person name="Llewellyn D."/>
            <person name="Showmaker K.C."/>
            <person name="Shu S."/>
            <person name="Udall J."/>
            <person name="Yoo M.J."/>
            <person name="Byers R."/>
            <person name="Chen W."/>
            <person name="Doron-Faigenboim A."/>
            <person name="Duke M.V."/>
            <person name="Gong L."/>
            <person name="Grimwood J."/>
            <person name="Grover C."/>
            <person name="Grupp K."/>
            <person name="Hu G."/>
            <person name="Lee T.H."/>
            <person name="Li J."/>
            <person name="Lin L."/>
            <person name="Liu T."/>
            <person name="Marler B.S."/>
            <person name="Page J.T."/>
            <person name="Roberts A.W."/>
            <person name="Romanel E."/>
            <person name="Sanders W.S."/>
            <person name="Szadkowski E."/>
            <person name="Tan X."/>
            <person name="Tang H."/>
            <person name="Xu C."/>
            <person name="Wang J."/>
            <person name="Wang Z."/>
            <person name="Zhang D."/>
            <person name="Zhang L."/>
            <person name="Ashrafi H."/>
            <person name="Bedon F."/>
            <person name="Bowers J.E."/>
            <person name="Brubaker C.L."/>
            <person name="Chee P.W."/>
            <person name="Das S."/>
            <person name="Gingle A.R."/>
            <person name="Haigler C.H."/>
            <person name="Harker D."/>
            <person name="Hoffmann L.V."/>
            <person name="Hovav R."/>
            <person name="Jones D.C."/>
            <person name="Lemke C."/>
            <person name="Mansoor S."/>
            <person name="ur Rahman M."/>
            <person name="Rainville L.N."/>
            <person name="Rambani A."/>
            <person name="Reddy U.K."/>
            <person name="Rong J.K."/>
            <person name="Saranga Y."/>
            <person name="Scheffler B.E."/>
            <person name="Scheffler J.A."/>
            <person name="Stelly D.M."/>
            <person name="Triplett B.A."/>
            <person name="Van Deynze A."/>
            <person name="Vaslin M.F."/>
            <person name="Waghmare V.N."/>
            <person name="Walford S.A."/>
            <person name="Wright R.J."/>
            <person name="Zaki E.A."/>
            <person name="Zhang T."/>
            <person name="Dennis E.S."/>
            <person name="Mayer K.F."/>
            <person name="Peterson D.G."/>
            <person name="Rokhsar D.S."/>
            <person name="Wang X."/>
            <person name="Schmutz J."/>
        </authorList>
    </citation>
    <scope>NUCLEOTIDE SEQUENCE [LARGE SCALE GENOMIC DNA]</scope>
</reference>
<dbReference type="EMBL" id="CM001751">
    <property type="protein sequence ID" value="KJB78012.1"/>
    <property type="molecule type" value="Genomic_DNA"/>
</dbReference>
<accession>A0A0D2S4K2</accession>
<protein>
    <submittedName>
        <fullName evidence="2">Uncharacterized protein</fullName>
    </submittedName>
</protein>
<keyword evidence="1" id="KW-1133">Transmembrane helix</keyword>
<dbReference type="Proteomes" id="UP000032304">
    <property type="component" value="Chromosome 12"/>
</dbReference>
<feature type="transmembrane region" description="Helical" evidence="1">
    <location>
        <begin position="70"/>
        <end position="93"/>
    </location>
</feature>
<keyword evidence="1" id="KW-0472">Membrane</keyword>